<sequence>MKFHNIRSRLAARLKPGKLFLGARYPDPAALASKAQPQSDSALMQLPSEIRNVIFQQVWQDAGVSQHILLQGDRYVLARCVTDHAASDDLMDECAKYRRSNFDDPLMSRRLLSSWGNHWKCEELYQSTRQPSTRKASTRQTQSSPFLTIMLTCSQLYLECRTSIYHALTFVIHDVEALYSLAVSRPSPLLNNIKQLQLALRLPIRREEREKMSPASHAIMSRWKKSCLVLDQAECLVSVDVWLDTSEPPWRACLNWVLNGNANPFVFGERLASILTVDIPVNPERPEAWRDVANIEPRFAIRARGWPPYRVELYSGPHSIRRLIDWEEPGVPTPTIRCARAQPNRSPYTRLR</sequence>
<keyword evidence="3" id="KW-1185">Reference proteome</keyword>
<reference evidence="2" key="1">
    <citation type="journal article" date="2021" name="Nat. Commun.">
        <title>Genetic determinants of endophytism in the Arabidopsis root mycobiome.</title>
        <authorList>
            <person name="Mesny F."/>
            <person name="Miyauchi S."/>
            <person name="Thiergart T."/>
            <person name="Pickel B."/>
            <person name="Atanasova L."/>
            <person name="Karlsson M."/>
            <person name="Huettel B."/>
            <person name="Barry K.W."/>
            <person name="Haridas S."/>
            <person name="Chen C."/>
            <person name="Bauer D."/>
            <person name="Andreopoulos W."/>
            <person name="Pangilinan J."/>
            <person name="LaButti K."/>
            <person name="Riley R."/>
            <person name="Lipzen A."/>
            <person name="Clum A."/>
            <person name="Drula E."/>
            <person name="Henrissat B."/>
            <person name="Kohler A."/>
            <person name="Grigoriev I.V."/>
            <person name="Martin F.M."/>
            <person name="Hacquard S."/>
        </authorList>
    </citation>
    <scope>NUCLEOTIDE SEQUENCE</scope>
    <source>
        <strain evidence="2">MPI-CAGE-AT-0147</strain>
    </source>
</reference>
<protein>
    <recommendedName>
        <fullName evidence="1">DUF7730 domain-containing protein</fullName>
    </recommendedName>
</protein>
<gene>
    <name evidence="2" type="ORF">EDB81DRAFT_838087</name>
</gene>
<dbReference type="Proteomes" id="UP000738349">
    <property type="component" value="Unassembled WGS sequence"/>
</dbReference>
<dbReference type="PANTHER" id="PTHR38790">
    <property type="entry name" value="2EXR DOMAIN-CONTAINING PROTEIN-RELATED"/>
    <property type="match status" value="1"/>
</dbReference>
<dbReference type="Pfam" id="PF24864">
    <property type="entry name" value="DUF7730"/>
    <property type="match status" value="1"/>
</dbReference>
<evidence type="ECO:0000313" key="3">
    <source>
        <dbReference type="Proteomes" id="UP000738349"/>
    </source>
</evidence>
<evidence type="ECO:0000313" key="2">
    <source>
        <dbReference type="EMBL" id="KAH7165279.1"/>
    </source>
</evidence>
<dbReference type="EMBL" id="JAGMUV010000003">
    <property type="protein sequence ID" value="KAH7165279.1"/>
    <property type="molecule type" value="Genomic_DNA"/>
</dbReference>
<dbReference type="InterPro" id="IPR056632">
    <property type="entry name" value="DUF7730"/>
</dbReference>
<accession>A0A9P9JJK3</accession>
<proteinExistence type="predicted"/>
<evidence type="ECO:0000259" key="1">
    <source>
        <dbReference type="Pfam" id="PF24864"/>
    </source>
</evidence>
<dbReference type="OrthoDB" id="4757095at2759"/>
<feature type="domain" description="DUF7730" evidence="1">
    <location>
        <begin position="37"/>
        <end position="251"/>
    </location>
</feature>
<comment type="caution">
    <text evidence="2">The sequence shown here is derived from an EMBL/GenBank/DDBJ whole genome shotgun (WGS) entry which is preliminary data.</text>
</comment>
<dbReference type="AlphaFoldDB" id="A0A9P9JJK3"/>
<organism evidence="2 3">
    <name type="scientific">Dactylonectria macrodidyma</name>
    <dbReference type="NCBI Taxonomy" id="307937"/>
    <lineage>
        <taxon>Eukaryota</taxon>
        <taxon>Fungi</taxon>
        <taxon>Dikarya</taxon>
        <taxon>Ascomycota</taxon>
        <taxon>Pezizomycotina</taxon>
        <taxon>Sordariomycetes</taxon>
        <taxon>Hypocreomycetidae</taxon>
        <taxon>Hypocreales</taxon>
        <taxon>Nectriaceae</taxon>
        <taxon>Dactylonectria</taxon>
    </lineage>
</organism>
<name>A0A9P9JJK3_9HYPO</name>